<dbReference type="Gene3D" id="1.10.575.10">
    <property type="entry name" value="P1 Nuclease"/>
    <property type="match status" value="1"/>
</dbReference>
<dbReference type="InterPro" id="IPR003154">
    <property type="entry name" value="S1/P1nuclease"/>
</dbReference>
<evidence type="ECO:0000256" key="5">
    <source>
        <dbReference type="ARBA" id="ARBA00023157"/>
    </source>
</evidence>
<evidence type="ECO:0000256" key="6">
    <source>
        <dbReference type="ARBA" id="ARBA00023180"/>
    </source>
</evidence>
<organism evidence="7 8">
    <name type="scientific">Lutimonas vermicola</name>
    <dbReference type="NCBI Taxonomy" id="414288"/>
    <lineage>
        <taxon>Bacteria</taxon>
        <taxon>Pseudomonadati</taxon>
        <taxon>Bacteroidota</taxon>
        <taxon>Flavobacteriia</taxon>
        <taxon>Flavobacteriales</taxon>
        <taxon>Flavobacteriaceae</taxon>
        <taxon>Lutimonas</taxon>
    </lineage>
</organism>
<dbReference type="Pfam" id="PF02265">
    <property type="entry name" value="S1-P1_nuclease"/>
    <property type="match status" value="1"/>
</dbReference>
<evidence type="ECO:0000313" key="7">
    <source>
        <dbReference type="EMBL" id="MEL4455358.1"/>
    </source>
</evidence>
<keyword evidence="2" id="KW-0479">Metal-binding</keyword>
<protein>
    <submittedName>
        <fullName evidence="7">S1/P1 nuclease</fullName>
    </submittedName>
</protein>
<name>A0ABU9KYT9_9FLAO</name>
<sequence length="260" mass="30132">MKQITIFFVILFISQYNTVAASPEWGATGHRTIGEIAEKHLSKKAKKQIETLLQGQGLAIVSTFGDDIKSDDAYDKFYTWHFVNFPFDQKYKDSEKEKRGDIVMGITYCIDILKDTNASQEDKIFYLKFLVHLMGDLHQPLHVGRAEDKGGNDIKVLWHYKKSNLHRVWDSDMIEFYNMSYSELARNTSDLSKAQIQSIQQGSVLDWTYESQSLAKKVYNSAQPDEKLSYRYSYDHFQIVRSQLQKSGIRLAKVLNDIFD</sequence>
<dbReference type="PANTHER" id="PTHR33146:SF26">
    <property type="entry name" value="ENDONUCLEASE 4"/>
    <property type="match status" value="1"/>
</dbReference>
<dbReference type="PANTHER" id="PTHR33146">
    <property type="entry name" value="ENDONUCLEASE 4"/>
    <property type="match status" value="1"/>
</dbReference>
<evidence type="ECO:0000256" key="4">
    <source>
        <dbReference type="ARBA" id="ARBA00022801"/>
    </source>
</evidence>
<reference evidence="7 8" key="1">
    <citation type="submission" date="2024-04" db="EMBL/GenBank/DDBJ databases">
        <title>whole genome sequencing of Lutimonas vermicola strain IMCC1616.</title>
        <authorList>
            <person name="Bae S.S."/>
        </authorList>
    </citation>
    <scope>NUCLEOTIDE SEQUENCE [LARGE SCALE GENOMIC DNA]</scope>
    <source>
        <strain evidence="7 8">IMCC1616</strain>
    </source>
</reference>
<comment type="caution">
    <text evidence="7">The sequence shown here is derived from an EMBL/GenBank/DDBJ whole genome shotgun (WGS) entry which is preliminary data.</text>
</comment>
<evidence type="ECO:0000313" key="8">
    <source>
        <dbReference type="Proteomes" id="UP001474120"/>
    </source>
</evidence>
<evidence type="ECO:0000256" key="1">
    <source>
        <dbReference type="ARBA" id="ARBA00022722"/>
    </source>
</evidence>
<keyword evidence="8" id="KW-1185">Reference proteome</keyword>
<evidence type="ECO:0000256" key="3">
    <source>
        <dbReference type="ARBA" id="ARBA00022759"/>
    </source>
</evidence>
<dbReference type="SUPFAM" id="SSF48537">
    <property type="entry name" value="Phospholipase C/P1 nuclease"/>
    <property type="match status" value="1"/>
</dbReference>
<gene>
    <name evidence="7" type="ORF">AABB81_05585</name>
</gene>
<dbReference type="RefSeq" id="WP_342159176.1">
    <property type="nucleotide sequence ID" value="NZ_JBCDNA010000001.1"/>
</dbReference>
<keyword evidence="6" id="KW-0325">Glycoprotein</keyword>
<evidence type="ECO:0000256" key="2">
    <source>
        <dbReference type="ARBA" id="ARBA00022723"/>
    </source>
</evidence>
<dbReference type="Proteomes" id="UP001474120">
    <property type="component" value="Unassembled WGS sequence"/>
</dbReference>
<dbReference type="EMBL" id="JBCDNA010000001">
    <property type="protein sequence ID" value="MEL4455358.1"/>
    <property type="molecule type" value="Genomic_DNA"/>
</dbReference>
<keyword evidence="1" id="KW-0540">Nuclease</keyword>
<proteinExistence type="predicted"/>
<dbReference type="CDD" id="cd11010">
    <property type="entry name" value="S1-P1_nuclease"/>
    <property type="match status" value="1"/>
</dbReference>
<keyword evidence="4" id="KW-0378">Hydrolase</keyword>
<keyword evidence="3" id="KW-0255">Endonuclease</keyword>
<accession>A0ABU9KYT9</accession>
<keyword evidence="5" id="KW-1015">Disulfide bond</keyword>
<dbReference type="InterPro" id="IPR008947">
    <property type="entry name" value="PLipase_C/P1_nuclease_dom_sf"/>
</dbReference>